<name>A0ABS4YK93_9MICO</name>
<evidence type="ECO:0000313" key="7">
    <source>
        <dbReference type="EMBL" id="MBP2409217.1"/>
    </source>
</evidence>
<keyword evidence="2 5" id="KW-0812">Transmembrane</keyword>
<sequence length="441" mass="47287">MTAQSRGTTLPTGPRPGSVRGWKATIAVAMSNYIEAGSIIALATSLTLWQEYFGFSNWMVGLVAAVSANAFGAAVGAMIGGPLGDRYGRKFIYTYDLILYMVGTLLVVFAGQAWMLVLGVILTGIAVGAGVPVAWTYIAEQAPHAHRARHVGTAQLAWSLGPAVVFAIATALVPLGLLGTRIVFAHLFVIAFITWWVRRGLAESSLWTEQKKKRDAAAAHGTPVRHRGLRELLSHPRNIKALLFLIGVYALWNTVAGQMGIFMPRVYETAGVASATGQNLLQVLLWTMTVVATYFGFMLLGDRIDRRLLYGIGAVLGILAWVLLVFVHVTTPLLILFAVVWGVAAGIGAQAFYALWTAEMFATPYRASAQGVVFFVARIAVGVLSYFFPTLLAAQGVPFVGGIMIALLVGALLIGVIGAPDTRGKTLEQIEVERYGHRVGA</sequence>
<evidence type="ECO:0000256" key="5">
    <source>
        <dbReference type="SAM" id="Phobius"/>
    </source>
</evidence>
<gene>
    <name evidence="7" type="ORF">JOF44_002120</name>
</gene>
<feature type="transmembrane region" description="Helical" evidence="5">
    <location>
        <begin position="116"/>
        <end position="139"/>
    </location>
</feature>
<dbReference type="InterPro" id="IPR005829">
    <property type="entry name" value="Sugar_transporter_CS"/>
</dbReference>
<feature type="transmembrane region" description="Helical" evidence="5">
    <location>
        <begin position="333"/>
        <end position="355"/>
    </location>
</feature>
<keyword evidence="4 5" id="KW-0472">Membrane</keyword>
<dbReference type="Proteomes" id="UP000698222">
    <property type="component" value="Unassembled WGS sequence"/>
</dbReference>
<keyword evidence="3 5" id="KW-1133">Transmembrane helix</keyword>
<evidence type="ECO:0000256" key="1">
    <source>
        <dbReference type="ARBA" id="ARBA00004651"/>
    </source>
</evidence>
<evidence type="ECO:0000256" key="3">
    <source>
        <dbReference type="ARBA" id="ARBA00022989"/>
    </source>
</evidence>
<comment type="subcellular location">
    <subcellularLocation>
        <location evidence="1">Cell membrane</location>
        <topology evidence="1">Multi-pass membrane protein</topology>
    </subcellularLocation>
</comment>
<dbReference type="CDD" id="cd17316">
    <property type="entry name" value="MFS_SV2_like"/>
    <property type="match status" value="1"/>
</dbReference>
<feature type="domain" description="Major facilitator superfamily (MFS) profile" evidence="6">
    <location>
        <begin position="24"/>
        <end position="423"/>
    </location>
</feature>
<organism evidence="7 8">
    <name type="scientific">Brachybacterium fresconis</name>
    <dbReference type="NCBI Taxonomy" id="173363"/>
    <lineage>
        <taxon>Bacteria</taxon>
        <taxon>Bacillati</taxon>
        <taxon>Actinomycetota</taxon>
        <taxon>Actinomycetes</taxon>
        <taxon>Micrococcales</taxon>
        <taxon>Dermabacteraceae</taxon>
        <taxon>Brachybacterium</taxon>
    </lineage>
</organism>
<keyword evidence="8" id="KW-1185">Reference proteome</keyword>
<feature type="transmembrane region" description="Helical" evidence="5">
    <location>
        <begin position="178"/>
        <end position="197"/>
    </location>
</feature>
<evidence type="ECO:0000256" key="2">
    <source>
        <dbReference type="ARBA" id="ARBA00022692"/>
    </source>
</evidence>
<dbReference type="PANTHER" id="PTHR23508:SF10">
    <property type="entry name" value="CARBOXYLIC ACID TRANSPORTER PROTEIN HOMOLOG"/>
    <property type="match status" value="1"/>
</dbReference>
<dbReference type="Pfam" id="PF00083">
    <property type="entry name" value="Sugar_tr"/>
    <property type="match status" value="1"/>
</dbReference>
<comment type="caution">
    <text evidence="7">The sequence shown here is derived from an EMBL/GenBank/DDBJ whole genome shotgun (WGS) entry which is preliminary data.</text>
</comment>
<feature type="transmembrane region" description="Helical" evidence="5">
    <location>
        <begin position="151"/>
        <end position="172"/>
    </location>
</feature>
<dbReference type="InterPro" id="IPR005828">
    <property type="entry name" value="MFS_sugar_transport-like"/>
</dbReference>
<dbReference type="SUPFAM" id="SSF103473">
    <property type="entry name" value="MFS general substrate transporter"/>
    <property type="match status" value="1"/>
</dbReference>
<dbReference type="InterPro" id="IPR036259">
    <property type="entry name" value="MFS_trans_sf"/>
</dbReference>
<dbReference type="PROSITE" id="PS50850">
    <property type="entry name" value="MFS"/>
    <property type="match status" value="1"/>
</dbReference>
<evidence type="ECO:0000259" key="6">
    <source>
        <dbReference type="PROSITE" id="PS50850"/>
    </source>
</evidence>
<feature type="transmembrane region" description="Helical" evidence="5">
    <location>
        <begin position="55"/>
        <end position="79"/>
    </location>
</feature>
<dbReference type="PROSITE" id="PS00217">
    <property type="entry name" value="SUGAR_TRANSPORT_2"/>
    <property type="match status" value="1"/>
</dbReference>
<protein>
    <submittedName>
        <fullName evidence="7">Inositol transporter-like SP family MFS transporter</fullName>
    </submittedName>
</protein>
<evidence type="ECO:0000256" key="4">
    <source>
        <dbReference type="ARBA" id="ARBA00023136"/>
    </source>
</evidence>
<feature type="transmembrane region" description="Helical" evidence="5">
    <location>
        <begin position="308"/>
        <end position="327"/>
    </location>
</feature>
<feature type="transmembrane region" description="Helical" evidence="5">
    <location>
        <begin position="283"/>
        <end position="301"/>
    </location>
</feature>
<feature type="transmembrane region" description="Helical" evidence="5">
    <location>
        <begin position="367"/>
        <end position="387"/>
    </location>
</feature>
<accession>A0ABS4YK93</accession>
<feature type="transmembrane region" description="Helical" evidence="5">
    <location>
        <begin position="24"/>
        <end position="49"/>
    </location>
</feature>
<feature type="transmembrane region" description="Helical" evidence="5">
    <location>
        <begin position="91"/>
        <end position="110"/>
    </location>
</feature>
<evidence type="ECO:0000313" key="8">
    <source>
        <dbReference type="Proteomes" id="UP000698222"/>
    </source>
</evidence>
<proteinExistence type="predicted"/>
<feature type="transmembrane region" description="Helical" evidence="5">
    <location>
        <begin position="399"/>
        <end position="419"/>
    </location>
</feature>
<feature type="transmembrane region" description="Helical" evidence="5">
    <location>
        <begin position="241"/>
        <end position="263"/>
    </location>
</feature>
<dbReference type="Gene3D" id="1.20.1250.20">
    <property type="entry name" value="MFS general substrate transporter like domains"/>
    <property type="match status" value="1"/>
</dbReference>
<dbReference type="PANTHER" id="PTHR23508">
    <property type="entry name" value="CARBOXYLIC ACID TRANSPORTER PROTEIN HOMOLOG"/>
    <property type="match status" value="1"/>
</dbReference>
<dbReference type="RefSeq" id="WP_209890808.1">
    <property type="nucleotide sequence ID" value="NZ_BAAAJV010000018.1"/>
</dbReference>
<dbReference type="InterPro" id="IPR020846">
    <property type="entry name" value="MFS_dom"/>
</dbReference>
<reference evidence="7 8" key="1">
    <citation type="submission" date="2021-03" db="EMBL/GenBank/DDBJ databases">
        <title>Sequencing the genomes of 1000 actinobacteria strains.</title>
        <authorList>
            <person name="Klenk H.-P."/>
        </authorList>
    </citation>
    <scope>NUCLEOTIDE SEQUENCE [LARGE SCALE GENOMIC DNA]</scope>
    <source>
        <strain evidence="7 8">DSM 14564</strain>
    </source>
</reference>
<dbReference type="EMBL" id="JAGIOC010000001">
    <property type="protein sequence ID" value="MBP2409217.1"/>
    <property type="molecule type" value="Genomic_DNA"/>
</dbReference>